<evidence type="ECO:0000259" key="3">
    <source>
        <dbReference type="Pfam" id="PF02826"/>
    </source>
</evidence>
<comment type="caution">
    <text evidence="4">The sequence shown here is derived from an EMBL/GenBank/DDBJ whole genome shotgun (WGS) entry which is preliminary data.</text>
</comment>
<gene>
    <name evidence="4" type="ORF">Aco03nite_063490</name>
</gene>
<organism evidence="4 5">
    <name type="scientific">Actinoplanes couchii</name>
    <dbReference type="NCBI Taxonomy" id="403638"/>
    <lineage>
        <taxon>Bacteria</taxon>
        <taxon>Bacillati</taxon>
        <taxon>Actinomycetota</taxon>
        <taxon>Actinomycetes</taxon>
        <taxon>Micromonosporales</taxon>
        <taxon>Micromonosporaceae</taxon>
        <taxon>Actinoplanes</taxon>
    </lineage>
</organism>
<dbReference type="PANTHER" id="PTHR10996:SF178">
    <property type="entry name" value="2-HYDROXYACID DEHYDROGENASE YGL185C-RELATED"/>
    <property type="match status" value="1"/>
</dbReference>
<keyword evidence="5" id="KW-1185">Reference proteome</keyword>
<proteinExistence type="predicted"/>
<dbReference type="InterPro" id="IPR006140">
    <property type="entry name" value="D-isomer_DH_NAD-bd"/>
</dbReference>
<dbReference type="SUPFAM" id="SSF51735">
    <property type="entry name" value="NAD(P)-binding Rossmann-fold domains"/>
    <property type="match status" value="1"/>
</dbReference>
<keyword evidence="2" id="KW-0520">NAD</keyword>
<accession>A0ABQ3XHR0</accession>
<reference evidence="4 5" key="1">
    <citation type="submission" date="2021-01" db="EMBL/GenBank/DDBJ databases">
        <title>Whole genome shotgun sequence of Actinoplanes couchii NBRC 106145.</title>
        <authorList>
            <person name="Komaki H."/>
            <person name="Tamura T."/>
        </authorList>
    </citation>
    <scope>NUCLEOTIDE SEQUENCE [LARGE SCALE GENOMIC DNA]</scope>
    <source>
        <strain evidence="4 5">NBRC 106145</strain>
    </source>
</reference>
<dbReference type="InterPro" id="IPR050223">
    <property type="entry name" value="D-isomer_2-hydroxyacid_DH"/>
</dbReference>
<evidence type="ECO:0000313" key="5">
    <source>
        <dbReference type="Proteomes" id="UP000612282"/>
    </source>
</evidence>
<dbReference type="Pfam" id="PF02826">
    <property type="entry name" value="2-Hacid_dh_C"/>
    <property type="match status" value="1"/>
</dbReference>
<sequence>MHAAGTVKRLIDPVVFERGIVVTSAAQANALPVAEYTMAALFLGAKQTFRRSRAYTGGGFPPGGGPGLLGSTVGIIGASRVGRLVLERLHHLDVNVLLADPYVNMDEANALGAVLTDVDDLCARSDLISLHAPALPETHHLIDARRLALMPPGAVLINTARGSLVDTEALVEACTAGRITALLDVTDPEPLPTGHPLLTLDNVFLTPHLAGAEGREVQRLGEFATAEIARFLRGDPLQGQIHLDHLARIA</sequence>
<dbReference type="InterPro" id="IPR029753">
    <property type="entry name" value="D-isomer_DH_CS"/>
</dbReference>
<evidence type="ECO:0000256" key="2">
    <source>
        <dbReference type="ARBA" id="ARBA00023027"/>
    </source>
</evidence>
<dbReference type="CDD" id="cd12167">
    <property type="entry name" value="2-Hacid_dh_8"/>
    <property type="match status" value="1"/>
</dbReference>
<dbReference type="PANTHER" id="PTHR10996">
    <property type="entry name" value="2-HYDROXYACID DEHYDROGENASE-RELATED"/>
    <property type="match status" value="1"/>
</dbReference>
<dbReference type="Proteomes" id="UP000612282">
    <property type="component" value="Unassembled WGS sequence"/>
</dbReference>
<name>A0ABQ3XHR0_9ACTN</name>
<protein>
    <submittedName>
        <fullName evidence="4">Dehydrogenase</fullName>
    </submittedName>
</protein>
<keyword evidence="1" id="KW-0560">Oxidoreductase</keyword>
<evidence type="ECO:0000256" key="1">
    <source>
        <dbReference type="ARBA" id="ARBA00023002"/>
    </source>
</evidence>
<evidence type="ECO:0000313" key="4">
    <source>
        <dbReference type="EMBL" id="GID57945.1"/>
    </source>
</evidence>
<dbReference type="Gene3D" id="3.40.50.720">
    <property type="entry name" value="NAD(P)-binding Rossmann-like Domain"/>
    <property type="match status" value="2"/>
</dbReference>
<feature type="domain" description="D-isomer specific 2-hydroxyacid dehydrogenase NAD-binding" evidence="3">
    <location>
        <begin position="64"/>
        <end position="210"/>
    </location>
</feature>
<dbReference type="InterPro" id="IPR036291">
    <property type="entry name" value="NAD(P)-bd_dom_sf"/>
</dbReference>
<dbReference type="PROSITE" id="PS00671">
    <property type="entry name" value="D_2_HYDROXYACID_DH_3"/>
    <property type="match status" value="1"/>
</dbReference>
<dbReference type="EMBL" id="BOMG01000078">
    <property type="protein sequence ID" value="GID57945.1"/>
    <property type="molecule type" value="Genomic_DNA"/>
</dbReference>